<dbReference type="EMBL" id="MHCJ01000006">
    <property type="protein sequence ID" value="OGY17824.1"/>
    <property type="molecule type" value="Genomic_DNA"/>
</dbReference>
<reference evidence="8 9" key="1">
    <citation type="journal article" date="2016" name="Nat. Commun.">
        <title>Thousands of microbial genomes shed light on interconnected biogeochemical processes in an aquifer system.</title>
        <authorList>
            <person name="Anantharaman K."/>
            <person name="Brown C.T."/>
            <person name="Hug L.A."/>
            <person name="Sharon I."/>
            <person name="Castelle C.J."/>
            <person name="Probst A.J."/>
            <person name="Thomas B.C."/>
            <person name="Singh A."/>
            <person name="Wilkins M.J."/>
            <person name="Karaoz U."/>
            <person name="Brodie E.L."/>
            <person name="Williams K.H."/>
            <person name="Hubbard S.S."/>
            <person name="Banfield J.F."/>
        </authorList>
    </citation>
    <scope>NUCLEOTIDE SEQUENCE [LARGE SCALE GENOMIC DNA]</scope>
</reference>
<dbReference type="EC" id="2.8.1.7" evidence="3"/>
<sequence length="428" mass="47214">MLDVKKIRKDFPILSRKIHGKPLVYLDSSATTQKPRQVISAMDRYYRRHNANVHRGVHTLSGEATEMVERARASVARFIGASSSDEVIFVRNATEGVNLIRYAWGEQNIGSGDSVVVTMMEHHSNFVPWQQLAKQKGAAFKIADVTDDGRLKIFDESGSMQQVDGAVVGTLEDLLDERVKVVGITHVSNVLGTINPLSDIIPLVRKKAPQALVVVDAAQSVPHMPVDIKRIGADFLVFSGHKMLGPTGIGVLWGRRELLDAMPPFLFGGDMISEVGLSDTVWNRLPWKFEAGTPNMAGMVGMEACCQYLRSVGMQLIRQHEQELVSYALTKLQVFEKEGFLTLYGVRDASVRGGVVTFNVAGVHAHDTAQVLDSEGIAVRSGHHCAMPLARRLGVVATVRASFYIYTLQEEIDRLADGLLKVRRVFKV</sequence>
<protein>
    <recommendedName>
        <fullName evidence="3">cysteine desulfurase</fullName>
        <ecNumber evidence="3">2.8.1.7</ecNumber>
    </recommendedName>
</protein>
<evidence type="ECO:0000256" key="3">
    <source>
        <dbReference type="ARBA" id="ARBA00012239"/>
    </source>
</evidence>
<dbReference type="InterPro" id="IPR015424">
    <property type="entry name" value="PyrdxlP-dep_Trfase"/>
</dbReference>
<evidence type="ECO:0000313" key="8">
    <source>
        <dbReference type="EMBL" id="OGY17824.1"/>
    </source>
</evidence>
<dbReference type="GO" id="GO:0006534">
    <property type="term" value="P:cysteine metabolic process"/>
    <property type="evidence" value="ECO:0007669"/>
    <property type="project" value="InterPro"/>
</dbReference>
<feature type="domain" description="Aminotransferase class V" evidence="7">
    <location>
        <begin position="24"/>
        <end position="415"/>
    </location>
</feature>
<comment type="cofactor">
    <cofactor evidence="1">
        <name>pyridoxal 5'-phosphate</name>
        <dbReference type="ChEBI" id="CHEBI:597326"/>
    </cofactor>
</comment>
<dbReference type="GO" id="GO:0030170">
    <property type="term" value="F:pyridoxal phosphate binding"/>
    <property type="evidence" value="ECO:0007669"/>
    <property type="project" value="InterPro"/>
</dbReference>
<organism evidence="8 9">
    <name type="scientific">Candidatus Chisholmbacteria bacterium RIFCSPHIGHO2_01_FULL_52_32</name>
    <dbReference type="NCBI Taxonomy" id="1797591"/>
    <lineage>
        <taxon>Bacteria</taxon>
        <taxon>Candidatus Chisholmiibacteriota</taxon>
    </lineage>
</organism>
<dbReference type="GO" id="GO:0031071">
    <property type="term" value="F:cysteine desulfurase activity"/>
    <property type="evidence" value="ECO:0007669"/>
    <property type="project" value="UniProtKB-EC"/>
</dbReference>
<evidence type="ECO:0000256" key="1">
    <source>
        <dbReference type="ARBA" id="ARBA00001933"/>
    </source>
</evidence>
<dbReference type="Gene3D" id="3.90.1150.10">
    <property type="entry name" value="Aspartate Aminotransferase, domain 1"/>
    <property type="match status" value="1"/>
</dbReference>
<dbReference type="InterPro" id="IPR015422">
    <property type="entry name" value="PyrdxlP-dep_Trfase_small"/>
</dbReference>
<evidence type="ECO:0000256" key="4">
    <source>
        <dbReference type="ARBA" id="ARBA00022679"/>
    </source>
</evidence>
<dbReference type="PANTHER" id="PTHR43586">
    <property type="entry name" value="CYSTEINE DESULFURASE"/>
    <property type="match status" value="1"/>
</dbReference>
<accession>A0A1G1VR80</accession>
<dbReference type="Proteomes" id="UP000179233">
    <property type="component" value="Unassembled WGS sequence"/>
</dbReference>
<evidence type="ECO:0000259" key="7">
    <source>
        <dbReference type="Pfam" id="PF00266"/>
    </source>
</evidence>
<name>A0A1G1VR80_9BACT</name>
<proteinExistence type="inferred from homology"/>
<gene>
    <name evidence="8" type="ORF">A2786_00675</name>
</gene>
<evidence type="ECO:0000256" key="2">
    <source>
        <dbReference type="ARBA" id="ARBA00010447"/>
    </source>
</evidence>
<comment type="catalytic activity">
    <reaction evidence="6">
        <text>(sulfur carrier)-H + L-cysteine = (sulfur carrier)-SH + L-alanine</text>
        <dbReference type="Rhea" id="RHEA:43892"/>
        <dbReference type="Rhea" id="RHEA-COMP:14737"/>
        <dbReference type="Rhea" id="RHEA-COMP:14739"/>
        <dbReference type="ChEBI" id="CHEBI:29917"/>
        <dbReference type="ChEBI" id="CHEBI:35235"/>
        <dbReference type="ChEBI" id="CHEBI:57972"/>
        <dbReference type="ChEBI" id="CHEBI:64428"/>
        <dbReference type="EC" id="2.8.1.7"/>
    </reaction>
</comment>
<evidence type="ECO:0000256" key="6">
    <source>
        <dbReference type="ARBA" id="ARBA00050776"/>
    </source>
</evidence>
<comment type="similarity">
    <text evidence="2">Belongs to the class-V pyridoxal-phosphate-dependent aminotransferase family. Csd subfamily.</text>
</comment>
<dbReference type="InterPro" id="IPR015421">
    <property type="entry name" value="PyrdxlP-dep_Trfase_major"/>
</dbReference>
<dbReference type="Gene3D" id="3.40.640.10">
    <property type="entry name" value="Type I PLP-dependent aspartate aminotransferase-like (Major domain)"/>
    <property type="match status" value="1"/>
</dbReference>
<comment type="caution">
    <text evidence="8">The sequence shown here is derived from an EMBL/GenBank/DDBJ whole genome shotgun (WGS) entry which is preliminary data.</text>
</comment>
<dbReference type="InterPro" id="IPR010970">
    <property type="entry name" value="Cys_dSase_SufS"/>
</dbReference>
<dbReference type="AlphaFoldDB" id="A0A1G1VR80"/>
<dbReference type="NCBIfam" id="TIGR01979">
    <property type="entry name" value="sufS"/>
    <property type="match status" value="1"/>
</dbReference>
<evidence type="ECO:0000256" key="5">
    <source>
        <dbReference type="ARBA" id="ARBA00022898"/>
    </source>
</evidence>
<evidence type="ECO:0000313" key="9">
    <source>
        <dbReference type="Proteomes" id="UP000179233"/>
    </source>
</evidence>
<dbReference type="InterPro" id="IPR000192">
    <property type="entry name" value="Aminotrans_V_dom"/>
</dbReference>
<keyword evidence="4" id="KW-0808">Transferase</keyword>
<dbReference type="CDD" id="cd06453">
    <property type="entry name" value="SufS_like"/>
    <property type="match status" value="1"/>
</dbReference>
<dbReference type="SUPFAM" id="SSF53383">
    <property type="entry name" value="PLP-dependent transferases"/>
    <property type="match status" value="1"/>
</dbReference>
<dbReference type="Pfam" id="PF00266">
    <property type="entry name" value="Aminotran_5"/>
    <property type="match status" value="1"/>
</dbReference>
<keyword evidence="5" id="KW-0663">Pyridoxal phosphate</keyword>
<dbReference type="PANTHER" id="PTHR43586:SF8">
    <property type="entry name" value="CYSTEINE DESULFURASE 1, CHLOROPLASTIC"/>
    <property type="match status" value="1"/>
</dbReference>